<evidence type="ECO:0000313" key="1">
    <source>
        <dbReference type="EMBL" id="KAK9756237.1"/>
    </source>
</evidence>
<organism evidence="1 2">
    <name type="scientific">Saponaria officinalis</name>
    <name type="common">Common soapwort</name>
    <name type="synonym">Lychnis saponaria</name>
    <dbReference type="NCBI Taxonomy" id="3572"/>
    <lineage>
        <taxon>Eukaryota</taxon>
        <taxon>Viridiplantae</taxon>
        <taxon>Streptophyta</taxon>
        <taxon>Embryophyta</taxon>
        <taxon>Tracheophyta</taxon>
        <taxon>Spermatophyta</taxon>
        <taxon>Magnoliopsida</taxon>
        <taxon>eudicotyledons</taxon>
        <taxon>Gunneridae</taxon>
        <taxon>Pentapetalae</taxon>
        <taxon>Caryophyllales</taxon>
        <taxon>Caryophyllaceae</taxon>
        <taxon>Caryophylleae</taxon>
        <taxon>Saponaria</taxon>
    </lineage>
</organism>
<name>A0AAW1N986_SAPOF</name>
<keyword evidence="2" id="KW-1185">Reference proteome</keyword>
<proteinExistence type="predicted"/>
<comment type="caution">
    <text evidence="1">The sequence shown here is derived from an EMBL/GenBank/DDBJ whole genome shotgun (WGS) entry which is preliminary data.</text>
</comment>
<protein>
    <recommendedName>
        <fullName evidence="3">Retrotransposon protein, putative, Ty1-copia subclass</fullName>
    </recommendedName>
</protein>
<dbReference type="AlphaFoldDB" id="A0AAW1N986"/>
<evidence type="ECO:0000313" key="2">
    <source>
        <dbReference type="Proteomes" id="UP001443914"/>
    </source>
</evidence>
<dbReference type="PANTHER" id="PTHR11439">
    <property type="entry name" value="GAG-POL-RELATED RETROTRANSPOSON"/>
    <property type="match status" value="1"/>
</dbReference>
<dbReference type="CDD" id="cd09272">
    <property type="entry name" value="RNase_HI_RT_Ty1"/>
    <property type="match status" value="1"/>
</dbReference>
<gene>
    <name evidence="1" type="ORF">RND81_01G083400</name>
</gene>
<dbReference type="PANTHER" id="PTHR11439:SF496">
    <property type="entry name" value="RNA-DIRECTED DNA POLYMERASE"/>
    <property type="match status" value="1"/>
</dbReference>
<dbReference type="EMBL" id="JBDFQZ010000001">
    <property type="protein sequence ID" value="KAK9756237.1"/>
    <property type="molecule type" value="Genomic_DNA"/>
</dbReference>
<accession>A0AAW1N986</accession>
<dbReference type="Proteomes" id="UP001443914">
    <property type="component" value="Unassembled WGS sequence"/>
</dbReference>
<evidence type="ECO:0008006" key="3">
    <source>
        <dbReference type="Google" id="ProtNLM"/>
    </source>
</evidence>
<sequence>MAPENVSSANEISETVYDVPDSVVVPSEPRRSGRISYQPDRYLGIIEEGDDQIILLLESDEPATYKAAISSPNSEKWLGAMKSEMYSMYDNQVWDLTDLLEGQMDVKTAFLNGFLEEGVYMTQPEGFVDPKNPKKIAVKNILKYLRRTKDSFLVFGGDDELRVRGYTDASFQTYRDDLKSQYGYVFILNGEAICWKSSKQSVISDPTTEAEYVAASEAAKEAVWIRQFLEGLRVVPTASDPIPLFCDNSGVVF</sequence>
<reference evidence="1" key="1">
    <citation type="submission" date="2024-03" db="EMBL/GenBank/DDBJ databases">
        <title>WGS assembly of Saponaria officinalis var. Norfolk2.</title>
        <authorList>
            <person name="Jenkins J."/>
            <person name="Shu S."/>
            <person name="Grimwood J."/>
            <person name="Barry K."/>
            <person name="Goodstein D."/>
            <person name="Schmutz J."/>
            <person name="Leebens-Mack J."/>
            <person name="Osbourn A."/>
        </authorList>
    </citation>
    <scope>NUCLEOTIDE SEQUENCE [LARGE SCALE GENOMIC DNA]</scope>
    <source>
        <strain evidence="1">JIC</strain>
    </source>
</reference>